<evidence type="ECO:0000259" key="9">
    <source>
        <dbReference type="PROSITE" id="PS50250"/>
    </source>
</evidence>
<protein>
    <recommendedName>
        <fullName evidence="7">Eukaryotic translation initiation factor 3 subunit A</fullName>
        <shortName evidence="7">eIF3a</shortName>
    </recommendedName>
    <alternativeName>
        <fullName evidence="7">Eukaryotic translation initiation factor 3 110 kDa subunit homolog</fullName>
        <shortName evidence="7">eIF3 p110</shortName>
    </alternativeName>
    <alternativeName>
        <fullName evidence="7">Translation initiation factor eIF3, p110 subunit homolog</fullName>
    </alternativeName>
</protein>
<evidence type="ECO:0000256" key="8">
    <source>
        <dbReference type="SAM" id="MobiDB-lite"/>
    </source>
</evidence>
<keyword evidence="3 7" id="KW-0396">Initiation factor</keyword>
<dbReference type="GO" id="GO:0001732">
    <property type="term" value="P:formation of cytoplasmic translation initiation complex"/>
    <property type="evidence" value="ECO:0007669"/>
    <property type="project" value="UniProtKB-UniRule"/>
</dbReference>
<dbReference type="GO" id="GO:0033290">
    <property type="term" value="C:eukaryotic 48S preinitiation complex"/>
    <property type="evidence" value="ECO:0007669"/>
    <property type="project" value="UniProtKB-UniRule"/>
</dbReference>
<name>A0A0L0HNG1_SPIPD</name>
<proteinExistence type="inferred from homology"/>
<dbReference type="GO" id="GO:0003743">
    <property type="term" value="F:translation initiation factor activity"/>
    <property type="evidence" value="ECO:0007669"/>
    <property type="project" value="UniProtKB-UniRule"/>
</dbReference>
<dbReference type="RefSeq" id="XP_016610651.1">
    <property type="nucleotide sequence ID" value="XM_016750019.1"/>
</dbReference>
<evidence type="ECO:0000256" key="1">
    <source>
        <dbReference type="ARBA" id="ARBA00004496"/>
    </source>
</evidence>
<dbReference type="VEuPathDB" id="FungiDB:SPPG_01699"/>
<comment type="function">
    <text evidence="7">RNA-binding component of the eukaryotic translation initiation factor 3 (eIF-3) complex, which is involved in protein synthesis of a specialized repertoire of mRNAs and, together with other initiation factors, stimulates binding of mRNA and methionyl-tRNAi to the 40S ribosome. The eIF-3 complex specifically targets and initiates translation of a subset of mRNAs involved in cell proliferation.</text>
</comment>
<evidence type="ECO:0000313" key="11">
    <source>
        <dbReference type="Proteomes" id="UP000053201"/>
    </source>
</evidence>
<evidence type="ECO:0000256" key="5">
    <source>
        <dbReference type="ARBA" id="ARBA00022917"/>
    </source>
</evidence>
<evidence type="ECO:0000256" key="4">
    <source>
        <dbReference type="ARBA" id="ARBA00022884"/>
    </source>
</evidence>
<dbReference type="InterPro" id="IPR027512">
    <property type="entry name" value="EIF3A"/>
</dbReference>
<evidence type="ECO:0000256" key="7">
    <source>
        <dbReference type="HAMAP-Rule" id="MF_03000"/>
    </source>
</evidence>
<accession>A0A0L0HNG1</accession>
<dbReference type="PANTHER" id="PTHR14005">
    <property type="entry name" value="EUKARYOTIC TRANSLATION INITIATION FACTOR 3, THETA SUBUNIT"/>
    <property type="match status" value="1"/>
</dbReference>
<evidence type="ECO:0000256" key="6">
    <source>
        <dbReference type="ARBA" id="ARBA00023054"/>
    </source>
</evidence>
<dbReference type="Proteomes" id="UP000053201">
    <property type="component" value="Unassembled WGS sequence"/>
</dbReference>
<feature type="domain" description="PCI" evidence="9">
    <location>
        <begin position="316"/>
        <end position="499"/>
    </location>
</feature>
<organism evidence="10 11">
    <name type="scientific">Spizellomyces punctatus (strain DAOM BR117)</name>
    <dbReference type="NCBI Taxonomy" id="645134"/>
    <lineage>
        <taxon>Eukaryota</taxon>
        <taxon>Fungi</taxon>
        <taxon>Fungi incertae sedis</taxon>
        <taxon>Chytridiomycota</taxon>
        <taxon>Chytridiomycota incertae sedis</taxon>
        <taxon>Chytridiomycetes</taxon>
        <taxon>Spizellomycetales</taxon>
        <taxon>Spizellomycetaceae</taxon>
        <taxon>Spizellomyces</taxon>
    </lineage>
</organism>
<dbReference type="GO" id="GO:0071541">
    <property type="term" value="C:eukaryotic translation initiation factor 3 complex, eIF3m"/>
    <property type="evidence" value="ECO:0007669"/>
    <property type="project" value="EnsemblFungi"/>
</dbReference>
<keyword evidence="2 7" id="KW-0963">Cytoplasm</keyword>
<keyword evidence="5 7" id="KW-0648">Protein biosynthesis</keyword>
<dbReference type="HAMAP" id="MF_03000">
    <property type="entry name" value="eIF3a"/>
    <property type="match status" value="1"/>
</dbReference>
<dbReference type="FunFam" id="4.10.860.10:FF:000001">
    <property type="entry name" value="Eukaryotic translation initiation factor 3 subunit A"/>
    <property type="match status" value="1"/>
</dbReference>
<evidence type="ECO:0000256" key="3">
    <source>
        <dbReference type="ARBA" id="ARBA00022540"/>
    </source>
</evidence>
<keyword evidence="11" id="KW-1185">Reference proteome</keyword>
<reference evidence="10 11" key="1">
    <citation type="submission" date="2009-08" db="EMBL/GenBank/DDBJ databases">
        <title>The Genome Sequence of Spizellomyces punctatus strain DAOM BR117.</title>
        <authorList>
            <consortium name="The Broad Institute Genome Sequencing Platform"/>
            <person name="Russ C."/>
            <person name="Cuomo C."/>
            <person name="Shea T."/>
            <person name="Young S.K."/>
            <person name="Zeng Q."/>
            <person name="Koehrsen M."/>
            <person name="Haas B."/>
            <person name="Borodovsky M."/>
            <person name="Guigo R."/>
            <person name="Alvarado L."/>
            <person name="Berlin A."/>
            <person name="Bochicchio J."/>
            <person name="Borenstein D."/>
            <person name="Chapman S."/>
            <person name="Chen Z."/>
            <person name="Engels R."/>
            <person name="Freedman E."/>
            <person name="Gellesch M."/>
            <person name="Goldberg J."/>
            <person name="Griggs A."/>
            <person name="Gujja S."/>
            <person name="Heiman D."/>
            <person name="Hepburn T."/>
            <person name="Howarth C."/>
            <person name="Jen D."/>
            <person name="Larson L."/>
            <person name="Lewis B."/>
            <person name="Mehta T."/>
            <person name="Park D."/>
            <person name="Pearson M."/>
            <person name="Roberts A."/>
            <person name="Saif S."/>
            <person name="Shenoy N."/>
            <person name="Sisk P."/>
            <person name="Stolte C."/>
            <person name="Sykes S."/>
            <person name="Thomson T."/>
            <person name="Walk T."/>
            <person name="White J."/>
            <person name="Yandava C."/>
            <person name="Burger G."/>
            <person name="Gray M.W."/>
            <person name="Holland P.W.H."/>
            <person name="King N."/>
            <person name="Lang F.B.F."/>
            <person name="Roger A.J."/>
            <person name="Ruiz-Trillo I."/>
            <person name="Lander E."/>
            <person name="Nusbaum C."/>
        </authorList>
    </citation>
    <scope>NUCLEOTIDE SEQUENCE [LARGE SCALE GENOMIC DNA]</scope>
    <source>
        <strain evidence="10 11">DAOM BR117</strain>
    </source>
</reference>
<dbReference type="GO" id="GO:0010494">
    <property type="term" value="C:cytoplasmic stress granule"/>
    <property type="evidence" value="ECO:0007669"/>
    <property type="project" value="EnsemblFungi"/>
</dbReference>
<dbReference type="Pfam" id="PF01399">
    <property type="entry name" value="PCI"/>
    <property type="match status" value="1"/>
</dbReference>
<dbReference type="PROSITE" id="PS50250">
    <property type="entry name" value="PCI"/>
    <property type="match status" value="1"/>
</dbReference>
<evidence type="ECO:0000313" key="10">
    <source>
        <dbReference type="EMBL" id="KND02612.1"/>
    </source>
</evidence>
<dbReference type="FunCoup" id="A0A0L0HNG1">
    <property type="interactions" value="691"/>
</dbReference>
<comment type="similarity">
    <text evidence="7">Belongs to the eIF-3 subunit A family.</text>
</comment>
<feature type="region of interest" description="Disordered" evidence="8">
    <location>
        <begin position="595"/>
        <end position="628"/>
    </location>
</feature>
<dbReference type="AlphaFoldDB" id="A0A0L0HNG1"/>
<feature type="compositionally biased region" description="Basic and acidic residues" evidence="8">
    <location>
        <begin position="801"/>
        <end position="883"/>
    </location>
</feature>
<dbReference type="FunFam" id="1.25.40.860:FF:000003">
    <property type="entry name" value="Eukaryotic translation initiation factor 3 subunit A"/>
    <property type="match status" value="1"/>
</dbReference>
<dbReference type="InterPro" id="IPR054711">
    <property type="entry name" value="eIF3a_PCI_TPR-like"/>
</dbReference>
<dbReference type="Pfam" id="PF22591">
    <property type="entry name" value="eIF3a_PCI_TPR-like"/>
    <property type="match status" value="1"/>
</dbReference>
<dbReference type="Gene3D" id="1.25.40.860">
    <property type="match status" value="2"/>
</dbReference>
<dbReference type="GO" id="GO:0071540">
    <property type="term" value="C:eukaryotic translation initiation factor 3 complex, eIF3e"/>
    <property type="evidence" value="ECO:0007669"/>
    <property type="project" value="EnsemblFungi"/>
</dbReference>
<dbReference type="GeneID" id="27685347"/>
<dbReference type="GO" id="GO:0002188">
    <property type="term" value="P:translation reinitiation"/>
    <property type="evidence" value="ECO:0007669"/>
    <property type="project" value="TreeGrafter"/>
</dbReference>
<dbReference type="GO" id="GO:0043614">
    <property type="term" value="C:multi-eIF complex"/>
    <property type="evidence" value="ECO:0007669"/>
    <property type="project" value="TreeGrafter"/>
</dbReference>
<comment type="subcellular location">
    <subcellularLocation>
        <location evidence="1 7">Cytoplasm</location>
    </subcellularLocation>
</comment>
<feature type="region of interest" description="Disordered" evidence="8">
    <location>
        <begin position="801"/>
        <end position="1065"/>
    </location>
</feature>
<dbReference type="STRING" id="645134.A0A0L0HNG1"/>
<evidence type="ECO:0000256" key="2">
    <source>
        <dbReference type="ARBA" id="ARBA00022490"/>
    </source>
</evidence>
<feature type="compositionally biased region" description="Basic and acidic residues" evidence="8">
    <location>
        <begin position="933"/>
        <end position="964"/>
    </location>
</feature>
<dbReference type="EMBL" id="KQ257452">
    <property type="protein sequence ID" value="KND02612.1"/>
    <property type="molecule type" value="Genomic_DNA"/>
</dbReference>
<dbReference type="eggNOG" id="KOG2072">
    <property type="taxonomic scope" value="Eukaryota"/>
</dbReference>
<feature type="compositionally biased region" description="Basic and acidic residues" evidence="8">
    <location>
        <begin position="1037"/>
        <end position="1055"/>
    </location>
</feature>
<comment type="subunit">
    <text evidence="7">Component of the eukaryotic translation initiation factor 3 (eIF-3) complex.</text>
</comment>
<keyword evidence="4 7" id="KW-0694">RNA-binding</keyword>
<dbReference type="OMA" id="EHITNKR"/>
<dbReference type="GO" id="GO:0016282">
    <property type="term" value="C:eukaryotic 43S preinitiation complex"/>
    <property type="evidence" value="ECO:0007669"/>
    <property type="project" value="UniProtKB-UniRule"/>
</dbReference>
<dbReference type="OrthoDB" id="18884at2759"/>
<gene>
    <name evidence="7" type="primary">TIF32</name>
    <name evidence="10" type="ORF">SPPG_01699</name>
</gene>
<keyword evidence="6" id="KW-0175">Coiled coil</keyword>
<dbReference type="InParanoid" id="A0A0L0HNG1"/>
<dbReference type="InterPro" id="IPR000717">
    <property type="entry name" value="PCI_dom"/>
</dbReference>
<dbReference type="Gene3D" id="4.10.860.10">
    <property type="entry name" value="UVR domain"/>
    <property type="match status" value="1"/>
</dbReference>
<feature type="compositionally biased region" description="Basic and acidic residues" evidence="8">
    <location>
        <begin position="976"/>
        <end position="1006"/>
    </location>
</feature>
<dbReference type="SMART" id="SM00088">
    <property type="entry name" value="PINT"/>
    <property type="match status" value="1"/>
</dbReference>
<sequence length="1065" mass="123621">MSRFYNRPENALKRAEDLIAVSQPASALTLLHEIVMSKRSRSTPLGTLEPIMLKFVELCVNLRKGKTAKEGLHQYKNISQNITVASIEQVIKRFIELSEAKVADAQAKAEKITLDSVEDLEASETPESIILSTVSAEVDKDRTDREVVTPWLKFLWEAYRTALDILRNNARLEILYQSVANQAFQFCLKYTRKTEFRRLCELLRQHLATAAKYAHQAHAINLNDPDTLQRHLDTRFVQLNAATELQLWQEAFRSVEDIHNLLAMSKKPPKPFMMANYYEKLARIFMVGENYMFHAAAWNKYYGTVRQNKNLSEEEHERMASIVLMSALAIPIITTSKTRGVYMDGDENKPKTARLANLLRVSRTPTREILLKEALSKSVFARVRPELKELYQILEVQFHPLSITKKIAHLLPKLQEDKDLATYVEPLHQVILTRLLQQLSQVYTTIKIDSVVKLASFPEPFSYSAHHIEKFIMNGCKKGELSIRVNHQSQTLTFETDVFAASRGTISEGPQLQSLPSEQMRTQLTRLAKRLHTAVALIGMTSQTLPPEERVVQVKKEAKARAFAEAVERLEEERRQTAQRRLLIEKKKELRENELMAKEKAEQEARKERLEKEREAEKIRQEEESKKREQDRLLQHRLEIQKQEAAKLAAKLAEDLKDKNVKVKQEELETLDTTRLRQIQIEQLEKEKREMQNKLKAIGKKFDHIERAYRKEEIPLFDKDYEEQKVTDMASYKVLIKAKREAAKVQHQEAMQQKSRMLRMLDDYRSLKERMSAERNAEYEAIRADAEARLAEAKQRRIEEYKQRKEEELRRREHEEQERIRQEELARIRAEEEAREAEERAARQEAQHAAEAERLRKLEEVAQKTREREQAIEERLAREREQLRAPPTRPAESEWRRREPAPAPVPVSAAGGATGGKYVPPVRRQESGGGGWRAREEARREEPDAWRRPEAPRSEEPPREERPGTWRPGGGSWRQKAGEDQAPLRDTLRDVARDAPREPAREERSGAWRPGTGGWRSKAEEPRSNGVEPSSAAPGSRWRERERERGSDQPPHDDGFTTVRRTSRR</sequence>
<feature type="compositionally biased region" description="Basic and acidic residues" evidence="8">
    <location>
        <begin position="891"/>
        <end position="900"/>
    </location>
</feature>
<dbReference type="PANTHER" id="PTHR14005:SF0">
    <property type="entry name" value="EUKARYOTIC TRANSLATION INITIATION FACTOR 3 SUBUNIT A"/>
    <property type="match status" value="1"/>
</dbReference>
<dbReference type="GO" id="GO:0003729">
    <property type="term" value="F:mRNA binding"/>
    <property type="evidence" value="ECO:0007669"/>
    <property type="project" value="TreeGrafter"/>
</dbReference>